<reference evidence="1 2" key="1">
    <citation type="journal article" date="2015" name="Genome Announc.">
        <title>Complete Genome Sequence of Cupriavidus basilensis 4G11, Isolated from the Oak Ridge Field Research Center Site.</title>
        <authorList>
            <person name="Ray J."/>
            <person name="Waters R.J."/>
            <person name="Skerker J.M."/>
            <person name="Kuehl J.V."/>
            <person name="Price M.N."/>
            <person name="Huang J."/>
            <person name="Chakraborty R."/>
            <person name="Arkin A.P."/>
            <person name="Deutschbauer A."/>
        </authorList>
    </citation>
    <scope>NUCLEOTIDE SEQUENCE [LARGE SCALE GENOMIC DNA]</scope>
    <source>
        <strain evidence="1">4G11</strain>
    </source>
</reference>
<evidence type="ECO:0000313" key="1">
    <source>
        <dbReference type="EMBL" id="AJG21342.1"/>
    </source>
</evidence>
<evidence type="ECO:0000313" key="2">
    <source>
        <dbReference type="Proteomes" id="UP000031843"/>
    </source>
</evidence>
<sequence length="40" mass="4609">MARKRPSLSNGPGLVRQYRVEVVRKRQSAKEDQSAPVWLD</sequence>
<keyword evidence="2" id="KW-1185">Reference proteome</keyword>
<accession>A0A0C4Y7E7</accession>
<organism evidence="1 2">
    <name type="scientific">Cupriavidus basilensis</name>
    <dbReference type="NCBI Taxonomy" id="68895"/>
    <lineage>
        <taxon>Bacteria</taxon>
        <taxon>Pseudomonadati</taxon>
        <taxon>Pseudomonadota</taxon>
        <taxon>Betaproteobacteria</taxon>
        <taxon>Burkholderiales</taxon>
        <taxon>Burkholderiaceae</taxon>
        <taxon>Cupriavidus</taxon>
    </lineage>
</organism>
<dbReference type="KEGG" id="cbw:RR42_m3992"/>
<protein>
    <submittedName>
        <fullName evidence="1">Uncharacterized protein</fullName>
    </submittedName>
</protein>
<proteinExistence type="predicted"/>
<dbReference type="EMBL" id="CP010536">
    <property type="protein sequence ID" value="AJG21342.1"/>
    <property type="molecule type" value="Genomic_DNA"/>
</dbReference>
<name>A0A0C4Y7E7_9BURK</name>
<gene>
    <name evidence="1" type="ORF">RR42_m3992</name>
</gene>
<dbReference type="Proteomes" id="UP000031843">
    <property type="component" value="Chromosome main"/>
</dbReference>
<dbReference type="AlphaFoldDB" id="A0A0C4Y7E7"/>